<protein>
    <submittedName>
        <fullName evidence="1">NADPH-dependent codeinone reductase-like protein</fullName>
    </submittedName>
</protein>
<proteinExistence type="predicted"/>
<name>A0ACC1XIA5_MELAZ</name>
<accession>A0ACC1XIA5</accession>
<evidence type="ECO:0000313" key="1">
    <source>
        <dbReference type="EMBL" id="KAJ4711018.1"/>
    </source>
</evidence>
<reference evidence="1 2" key="1">
    <citation type="journal article" date="2023" name="Science">
        <title>Complex scaffold remodeling in plant triterpene biosynthesis.</title>
        <authorList>
            <person name="De La Pena R."/>
            <person name="Hodgson H."/>
            <person name="Liu J.C."/>
            <person name="Stephenson M.J."/>
            <person name="Martin A.C."/>
            <person name="Owen C."/>
            <person name="Harkess A."/>
            <person name="Leebens-Mack J."/>
            <person name="Jimenez L.E."/>
            <person name="Osbourn A."/>
            <person name="Sattely E.S."/>
        </authorList>
    </citation>
    <scope>NUCLEOTIDE SEQUENCE [LARGE SCALE GENOMIC DNA]</scope>
    <source>
        <strain evidence="2">cv. JPN11</strain>
        <tissue evidence="1">Leaf</tissue>
    </source>
</reference>
<keyword evidence="2" id="KW-1185">Reference proteome</keyword>
<dbReference type="EMBL" id="CM051402">
    <property type="protein sequence ID" value="KAJ4711018.1"/>
    <property type="molecule type" value="Genomic_DNA"/>
</dbReference>
<evidence type="ECO:0000313" key="2">
    <source>
        <dbReference type="Proteomes" id="UP001164539"/>
    </source>
</evidence>
<organism evidence="1 2">
    <name type="scientific">Melia azedarach</name>
    <name type="common">Chinaberry tree</name>
    <dbReference type="NCBI Taxonomy" id="155640"/>
    <lineage>
        <taxon>Eukaryota</taxon>
        <taxon>Viridiplantae</taxon>
        <taxon>Streptophyta</taxon>
        <taxon>Embryophyta</taxon>
        <taxon>Tracheophyta</taxon>
        <taxon>Spermatophyta</taxon>
        <taxon>Magnoliopsida</taxon>
        <taxon>eudicotyledons</taxon>
        <taxon>Gunneridae</taxon>
        <taxon>Pentapetalae</taxon>
        <taxon>rosids</taxon>
        <taxon>malvids</taxon>
        <taxon>Sapindales</taxon>
        <taxon>Meliaceae</taxon>
        <taxon>Melia</taxon>
    </lineage>
</organism>
<gene>
    <name evidence="1" type="ORF">OWV82_017105</name>
</gene>
<sequence>MPVIGLGSVASKPDEDALKFVVLEAIKPGYKHFNTALIYRNEKALGEAIAEAFRIGLVSSREGTHHHFQALTLIDLSLLEMNVYRSIKLEYLVLYLIHWPISAKLEDVEVLKPKTNLIPMDYKGVWEAMEECQRLDLTKSIGFSNFSSKKLETMLSIATIPPSIN</sequence>
<dbReference type="Proteomes" id="UP001164539">
    <property type="component" value="Chromosome 9"/>
</dbReference>
<comment type="caution">
    <text evidence="1">The sequence shown here is derived from an EMBL/GenBank/DDBJ whole genome shotgun (WGS) entry which is preliminary data.</text>
</comment>